<evidence type="ECO:0000256" key="3">
    <source>
        <dbReference type="ARBA" id="ARBA00022448"/>
    </source>
</evidence>
<keyword evidence="3" id="KW-0813">Transport</keyword>
<organism evidence="7">
    <name type="scientific">Salpingoeca rosetta (strain ATCC 50818 / BSB-021)</name>
    <dbReference type="NCBI Taxonomy" id="946362"/>
    <lineage>
        <taxon>Eukaryota</taxon>
        <taxon>Choanoflagellata</taxon>
        <taxon>Craspedida</taxon>
        <taxon>Salpingoecidae</taxon>
        <taxon>Salpingoeca</taxon>
    </lineage>
</organism>
<keyword evidence="7" id="KW-1185">Reference proteome</keyword>
<evidence type="ECO:0000256" key="4">
    <source>
        <dbReference type="ARBA" id="ARBA00023242"/>
    </source>
</evidence>
<dbReference type="InterPro" id="IPR051345">
    <property type="entry name" value="Importin_beta-like_NTR"/>
</dbReference>
<dbReference type="Pfam" id="PF08389">
    <property type="entry name" value="Xpo1"/>
    <property type="match status" value="1"/>
</dbReference>
<reference evidence="6" key="1">
    <citation type="submission" date="2009-08" db="EMBL/GenBank/DDBJ databases">
        <title>Annotation of Salpingoeca rosetta.</title>
        <authorList>
            <consortium name="The Broad Institute Genome Sequencing Platform"/>
            <person name="Russ C."/>
            <person name="Cuomo C."/>
            <person name="Burger G."/>
            <person name="Gray M.W."/>
            <person name="Holland P.W.H."/>
            <person name="King N."/>
            <person name="Lang F.B.F."/>
            <person name="Roger A.J."/>
            <person name="Ruiz-Trillo I."/>
            <person name="Young S.K."/>
            <person name="Zeng Q."/>
            <person name="Gargeya S."/>
            <person name="Alvarado L."/>
            <person name="Berlin A."/>
            <person name="Chapman S.B."/>
            <person name="Chen Z."/>
            <person name="Freedman E."/>
            <person name="Gellesch M."/>
            <person name="Goldberg J."/>
            <person name="Griggs A."/>
            <person name="Gujja S."/>
            <person name="Heilman E."/>
            <person name="Heiman D."/>
            <person name="Howarth C."/>
            <person name="Mehta T."/>
            <person name="Neiman D."/>
            <person name="Pearson M."/>
            <person name="Roberts A."/>
            <person name="Saif S."/>
            <person name="Shea T."/>
            <person name="Shenoy N."/>
            <person name="Sisk P."/>
            <person name="Stolte C."/>
            <person name="Sykes S."/>
            <person name="White J."/>
            <person name="Yandava C."/>
            <person name="Haas B."/>
            <person name="Nusbaum C."/>
            <person name="Birren B."/>
        </authorList>
    </citation>
    <scope>NUCLEOTIDE SEQUENCE [LARGE SCALE GENOMIC DNA]</scope>
    <source>
        <strain evidence="6">ATCC 50818</strain>
    </source>
</reference>
<gene>
    <name evidence="6" type="ORF">PTSG_07708</name>
</gene>
<comment type="subcellular location">
    <subcellularLocation>
        <location evidence="1">Nucleus</location>
    </subcellularLocation>
</comment>
<dbReference type="SUPFAM" id="SSF48371">
    <property type="entry name" value="ARM repeat"/>
    <property type="match status" value="1"/>
</dbReference>
<dbReference type="GeneID" id="16072065"/>
<keyword evidence="4" id="KW-0539">Nucleus</keyword>
<feature type="domain" description="Exportin-1/Importin-beta-like" evidence="5">
    <location>
        <begin position="96"/>
        <end position="237"/>
    </location>
</feature>
<evidence type="ECO:0000256" key="1">
    <source>
        <dbReference type="ARBA" id="ARBA00004123"/>
    </source>
</evidence>
<accession>F2UHJ2</accession>
<dbReference type="OrthoDB" id="435593at2759"/>
<dbReference type="InterPro" id="IPR013598">
    <property type="entry name" value="Exportin-1/Importin-b-like"/>
</dbReference>
<dbReference type="EMBL" id="GL832974">
    <property type="protein sequence ID" value="EGD76591.1"/>
    <property type="molecule type" value="Genomic_DNA"/>
</dbReference>
<evidence type="ECO:0000256" key="2">
    <source>
        <dbReference type="ARBA" id="ARBA00007991"/>
    </source>
</evidence>
<dbReference type="Gene3D" id="1.25.10.10">
    <property type="entry name" value="Leucine-rich Repeat Variant"/>
    <property type="match status" value="1"/>
</dbReference>
<dbReference type="KEGG" id="sre:PTSG_07708"/>
<dbReference type="InterPro" id="IPR011989">
    <property type="entry name" value="ARM-like"/>
</dbReference>
<dbReference type="PANTHER" id="PTHR12363">
    <property type="entry name" value="TRANSPORTIN 3 AND IMPORTIN 13"/>
    <property type="match status" value="1"/>
</dbReference>
<proteinExistence type="inferred from homology"/>
<evidence type="ECO:0000313" key="7">
    <source>
        <dbReference type="Proteomes" id="UP000007799"/>
    </source>
</evidence>
<dbReference type="GO" id="GO:0005737">
    <property type="term" value="C:cytoplasm"/>
    <property type="evidence" value="ECO:0007669"/>
    <property type="project" value="TreeGrafter"/>
</dbReference>
<dbReference type="AlphaFoldDB" id="F2UHJ2"/>
<dbReference type="InParanoid" id="F2UHJ2"/>
<dbReference type="InterPro" id="IPR016024">
    <property type="entry name" value="ARM-type_fold"/>
</dbReference>
<dbReference type="GO" id="GO:0005634">
    <property type="term" value="C:nucleus"/>
    <property type="evidence" value="ECO:0007669"/>
    <property type="project" value="UniProtKB-SubCell"/>
</dbReference>
<dbReference type="Proteomes" id="UP000007799">
    <property type="component" value="Unassembled WGS sequence"/>
</dbReference>
<dbReference type="PANTHER" id="PTHR12363:SF33">
    <property type="entry name" value="IMPORTIN-13"/>
    <property type="match status" value="1"/>
</dbReference>
<evidence type="ECO:0000313" key="6">
    <source>
        <dbReference type="EMBL" id="EGD76591.1"/>
    </source>
</evidence>
<comment type="similarity">
    <text evidence="2">Belongs to the importin beta family.</text>
</comment>
<dbReference type="STRING" id="946362.F2UHJ2"/>
<dbReference type="OMA" id="GHICVET"/>
<sequence>MDLDGIVGAVQAFYHSDDLKLRTQAEEYLQEVRSAPDSMHIVPYLLAPQTSPEVHFFAISVLQANAATIKSQNPEVLGHLQQLLLNLIFEFSSLETFVYRSLCAVMATVIFRSVPESMQGVFGQIVEDIMPRSQLAGLEFIKAFIQEGCKMIQQKTITPASMQELQAAQPTALAALQTVLSQNMEVADVSLAVTALQSLAACIETGIVPLAALNDHLNLTLAFTGSDETFSAAMECLVALAGHPGLEDEPEALSAFVTTVLSLREMYDASLAQQDDEKTEWMCKLVTELVDDNIDTLLTLAEGPALFDLFIHMTDHPLQFGTQETQSELTLKVWYRVLQGFVELERETRHRTRRVYLPHIMQLLRVLQRKMMYPPAIETLNEHYQESIEKYRHEAGNVIMFISCFTTLNCVQVLAELLEAGLRDDNWLSVESSLTCIYRAATFSPAADDEHMPRIVAMLESLPPNKFISIASVRVAGALGAWLRNRPDQVTTMLDIILKNLLTVTPQPRTGVVSRDTGGNWTPDARRTLQTEADAGAEAFRDLCEGCDDLLLPYVNSINLAYRDAASHGLSTESRALVAEGLVLISRKTNLDRAVDLLQNTLQRELEEIDNCACTAQAALQPTQLKCAASDIRVLGHAIRFLRIKEESLRLRQLISKVSALSVQLILRHSSDEPLMQALCDMLMNCMRVNVHLLDTNIGMLAPAVGSGFVESQHACLVDLLTSSISVYGRDEAHTAMFLDVFRKVHGGVVGWFEAGQHVESPDATAGYFRLVCRMLRTLGEDVFLSEAALSRPVPLVLTMTQWSIAALMLQEPHVVKQACNAIVELLRMLAKSPAAAEDILGEKGVGHICVETCMQSMCTSAPAICVPDIARCIGTFQLNFSTILQQVLPAIVAALPVSVREDVKESLLQQMFQLDSIGQLTSLLKSFSAMCRAV</sequence>
<dbReference type="GO" id="GO:0006606">
    <property type="term" value="P:protein import into nucleus"/>
    <property type="evidence" value="ECO:0007669"/>
    <property type="project" value="TreeGrafter"/>
</dbReference>
<dbReference type="RefSeq" id="XP_004991505.1">
    <property type="nucleotide sequence ID" value="XM_004991448.1"/>
</dbReference>
<dbReference type="eggNOG" id="KOG2022">
    <property type="taxonomic scope" value="Eukaryota"/>
</dbReference>
<evidence type="ECO:0000259" key="5">
    <source>
        <dbReference type="Pfam" id="PF08389"/>
    </source>
</evidence>
<protein>
    <recommendedName>
        <fullName evidence="5">Exportin-1/Importin-beta-like domain-containing protein</fullName>
    </recommendedName>
</protein>
<name>F2UHJ2_SALR5</name>